<dbReference type="Pfam" id="PF00096">
    <property type="entry name" value="zf-C2H2"/>
    <property type="match status" value="1"/>
</dbReference>
<dbReference type="PANTHER" id="PTHR14003">
    <property type="entry name" value="TRANSCRIPTIONAL REPRESSOR PROTEIN YY"/>
    <property type="match status" value="1"/>
</dbReference>
<reference evidence="8" key="1">
    <citation type="submission" date="2023-03" db="EMBL/GenBank/DDBJ databases">
        <title>Massive genome expansion in bonnet fungi (Mycena s.s.) driven by repeated elements and novel gene families across ecological guilds.</title>
        <authorList>
            <consortium name="Lawrence Berkeley National Laboratory"/>
            <person name="Harder C.B."/>
            <person name="Miyauchi S."/>
            <person name="Viragh M."/>
            <person name="Kuo A."/>
            <person name="Thoen E."/>
            <person name="Andreopoulos B."/>
            <person name="Lu D."/>
            <person name="Skrede I."/>
            <person name="Drula E."/>
            <person name="Henrissat B."/>
            <person name="Morin E."/>
            <person name="Kohler A."/>
            <person name="Barry K."/>
            <person name="LaButti K."/>
            <person name="Morin E."/>
            <person name="Salamov A."/>
            <person name="Lipzen A."/>
            <person name="Mereny Z."/>
            <person name="Hegedus B."/>
            <person name="Baldrian P."/>
            <person name="Stursova M."/>
            <person name="Weitz H."/>
            <person name="Taylor A."/>
            <person name="Grigoriev I.V."/>
            <person name="Nagy L.G."/>
            <person name="Martin F."/>
            <person name="Kauserud H."/>
        </authorList>
    </citation>
    <scope>NUCLEOTIDE SEQUENCE</scope>
    <source>
        <strain evidence="8">9284</strain>
    </source>
</reference>
<feature type="compositionally biased region" description="Low complexity" evidence="6">
    <location>
        <begin position="1"/>
        <end position="11"/>
    </location>
</feature>
<feature type="compositionally biased region" description="Low complexity" evidence="6">
    <location>
        <begin position="186"/>
        <end position="195"/>
    </location>
</feature>
<dbReference type="AlphaFoldDB" id="A0AAD7F9A5"/>
<organism evidence="8 9">
    <name type="scientific">Roridomyces roridus</name>
    <dbReference type="NCBI Taxonomy" id="1738132"/>
    <lineage>
        <taxon>Eukaryota</taxon>
        <taxon>Fungi</taxon>
        <taxon>Dikarya</taxon>
        <taxon>Basidiomycota</taxon>
        <taxon>Agaricomycotina</taxon>
        <taxon>Agaricomycetes</taxon>
        <taxon>Agaricomycetidae</taxon>
        <taxon>Agaricales</taxon>
        <taxon>Marasmiineae</taxon>
        <taxon>Mycenaceae</taxon>
        <taxon>Roridomyces</taxon>
    </lineage>
</organism>
<evidence type="ECO:0000313" key="8">
    <source>
        <dbReference type="EMBL" id="KAJ7610175.1"/>
    </source>
</evidence>
<feature type="compositionally biased region" description="Low complexity" evidence="6">
    <location>
        <begin position="224"/>
        <end position="238"/>
    </location>
</feature>
<keyword evidence="1" id="KW-0479">Metal-binding</keyword>
<dbReference type="PROSITE" id="PS50157">
    <property type="entry name" value="ZINC_FINGER_C2H2_2"/>
    <property type="match status" value="2"/>
</dbReference>
<keyword evidence="3 5" id="KW-0863">Zinc-finger</keyword>
<evidence type="ECO:0000256" key="4">
    <source>
        <dbReference type="ARBA" id="ARBA00022833"/>
    </source>
</evidence>
<feature type="domain" description="C2H2-type" evidence="7">
    <location>
        <begin position="128"/>
        <end position="155"/>
    </location>
</feature>
<dbReference type="InterPro" id="IPR013087">
    <property type="entry name" value="Znf_C2H2_type"/>
</dbReference>
<evidence type="ECO:0000256" key="5">
    <source>
        <dbReference type="PROSITE-ProRule" id="PRU00042"/>
    </source>
</evidence>
<keyword evidence="2" id="KW-0677">Repeat</keyword>
<evidence type="ECO:0000256" key="2">
    <source>
        <dbReference type="ARBA" id="ARBA00022737"/>
    </source>
</evidence>
<keyword evidence="4" id="KW-0862">Zinc</keyword>
<evidence type="ECO:0000256" key="3">
    <source>
        <dbReference type="ARBA" id="ARBA00022771"/>
    </source>
</evidence>
<dbReference type="Proteomes" id="UP001221142">
    <property type="component" value="Unassembled WGS sequence"/>
</dbReference>
<dbReference type="GO" id="GO:0008270">
    <property type="term" value="F:zinc ion binding"/>
    <property type="evidence" value="ECO:0007669"/>
    <property type="project" value="UniProtKB-KW"/>
</dbReference>
<name>A0AAD7F9A5_9AGAR</name>
<dbReference type="GO" id="GO:0000981">
    <property type="term" value="F:DNA-binding transcription factor activity, RNA polymerase II-specific"/>
    <property type="evidence" value="ECO:0007669"/>
    <property type="project" value="TreeGrafter"/>
</dbReference>
<dbReference type="EMBL" id="JARKIF010000036">
    <property type="protein sequence ID" value="KAJ7610175.1"/>
    <property type="molecule type" value="Genomic_DNA"/>
</dbReference>
<dbReference type="FunFam" id="3.30.160.60:FF:002343">
    <property type="entry name" value="Zinc finger protein 33A"/>
    <property type="match status" value="1"/>
</dbReference>
<dbReference type="GO" id="GO:0000785">
    <property type="term" value="C:chromatin"/>
    <property type="evidence" value="ECO:0007669"/>
    <property type="project" value="TreeGrafter"/>
</dbReference>
<keyword evidence="9" id="KW-1185">Reference proteome</keyword>
<feature type="domain" description="C2H2-type" evidence="7">
    <location>
        <begin position="97"/>
        <end position="127"/>
    </location>
</feature>
<evidence type="ECO:0000256" key="1">
    <source>
        <dbReference type="ARBA" id="ARBA00022723"/>
    </source>
</evidence>
<dbReference type="PANTHER" id="PTHR14003:SF19">
    <property type="entry name" value="YY2 TRANSCRIPTION FACTOR"/>
    <property type="match status" value="1"/>
</dbReference>
<proteinExistence type="predicted"/>
<accession>A0AAD7F9A5</accession>
<feature type="region of interest" description="Disordered" evidence="6">
    <location>
        <begin position="328"/>
        <end position="446"/>
    </location>
</feature>
<evidence type="ECO:0000313" key="9">
    <source>
        <dbReference type="Proteomes" id="UP001221142"/>
    </source>
</evidence>
<feature type="region of interest" description="Disordered" evidence="6">
    <location>
        <begin position="1"/>
        <end position="26"/>
    </location>
</feature>
<comment type="caution">
    <text evidence="8">The sequence shown here is derived from an EMBL/GenBank/DDBJ whole genome shotgun (WGS) entry which is preliminary data.</text>
</comment>
<feature type="compositionally biased region" description="Low complexity" evidence="6">
    <location>
        <begin position="203"/>
        <end position="214"/>
    </location>
</feature>
<feature type="compositionally biased region" description="Low complexity" evidence="6">
    <location>
        <begin position="372"/>
        <end position="393"/>
    </location>
</feature>
<dbReference type="GO" id="GO:0031519">
    <property type="term" value="C:PcG protein complex"/>
    <property type="evidence" value="ECO:0007669"/>
    <property type="project" value="TreeGrafter"/>
</dbReference>
<evidence type="ECO:0000256" key="6">
    <source>
        <dbReference type="SAM" id="MobiDB-lite"/>
    </source>
</evidence>
<dbReference type="GO" id="GO:0005667">
    <property type="term" value="C:transcription regulator complex"/>
    <property type="evidence" value="ECO:0007669"/>
    <property type="project" value="TreeGrafter"/>
</dbReference>
<feature type="compositionally biased region" description="Pro residues" evidence="6">
    <location>
        <begin position="72"/>
        <end position="84"/>
    </location>
</feature>
<feature type="compositionally biased region" description="Low complexity" evidence="6">
    <location>
        <begin position="420"/>
        <end position="440"/>
    </location>
</feature>
<feature type="compositionally biased region" description="Polar residues" evidence="6">
    <location>
        <begin position="245"/>
        <end position="255"/>
    </location>
</feature>
<feature type="compositionally biased region" description="Pro residues" evidence="6">
    <location>
        <begin position="12"/>
        <end position="23"/>
    </location>
</feature>
<dbReference type="GO" id="GO:0000978">
    <property type="term" value="F:RNA polymerase II cis-regulatory region sequence-specific DNA binding"/>
    <property type="evidence" value="ECO:0007669"/>
    <property type="project" value="TreeGrafter"/>
</dbReference>
<evidence type="ECO:0000259" key="7">
    <source>
        <dbReference type="PROSITE" id="PS50157"/>
    </source>
</evidence>
<gene>
    <name evidence="8" type="ORF">FB45DRAFT_336819</name>
</gene>
<feature type="region of interest" description="Disordered" evidence="6">
    <location>
        <begin position="67"/>
        <end position="89"/>
    </location>
</feature>
<dbReference type="SUPFAM" id="SSF57667">
    <property type="entry name" value="beta-beta-alpha zinc fingers"/>
    <property type="match status" value="1"/>
</dbReference>
<feature type="region of interest" description="Disordered" evidence="6">
    <location>
        <begin position="181"/>
        <end position="257"/>
    </location>
</feature>
<dbReference type="SMART" id="SM00355">
    <property type="entry name" value="ZnF_C2H2"/>
    <property type="match status" value="2"/>
</dbReference>
<dbReference type="InterPro" id="IPR036236">
    <property type="entry name" value="Znf_C2H2_sf"/>
</dbReference>
<dbReference type="Gene3D" id="3.30.160.60">
    <property type="entry name" value="Classic Zinc Finger"/>
    <property type="match status" value="2"/>
</dbReference>
<sequence length="519" mass="56130">MSPLPLSLSLGPLPPLSPSPSPPSDQAAFDQMMLAHPQAHLHPSLHLQSHHVYSQQAQGFDYAHPLALLPMSTPPPTSESPPPAGGKRYRAAPPKAFQCSGYGDCRMVFSRSEHLARHIRKHTGERPFACHCTKQFSRLDNLRQHAQTVHSAPEDKPRNEAMMRALATVNANMMAGVRGRRRFAASSSSSSSSPSTPADLTLPPRSFSSSGMPSPSYPAPHSPSHPAFHSPSHPYPHAGLHPRSAHNSPYPSPNATGYPPALLGAEYAFSPDEYAPHSGSDGYFPSTPAYQYNGVRVKEEQGEERLLLEETERDRGEEGLEGFYAALHGQPSSMSMSRRYPKSPLTLQHPSPHSPHPPALQQQQQQHHHQQSADGYLSASSSSPSQYSSPSGSPCAPTFWPSHVSAQGQGPYLPSPPQSPAYSVSSSHSSSAQSSANSTAEAGAGADHVSAVEYHWQMQRQQERQRGTGGEMSNAEYYAAVQAQAQQHGGTPLSTPLERHEMEMAAGYFAHPQQTQGVY</sequence>
<protein>
    <recommendedName>
        <fullName evidence="7">C2H2-type domain-containing protein</fullName>
    </recommendedName>
</protein>